<proteinExistence type="predicted"/>
<keyword evidence="2" id="KW-1185">Reference proteome</keyword>
<name>A0A9X2LCI8_9PROT</name>
<sequence length="163" mass="18279">MRMVWGMALAAAACATAPLSEDKAVRQIEHVTEAVYLGNDRIKLTTDKPLLMPIEDLEFAVLARAADAASERGAERFAIVHAEYHQRGAFLSPDLEPLGQTYIGSYERLLRFREEEQKRFGQTTGMTVVVQLQEEGEISVRQSFDAEETYEAMIGAWIKRGDL</sequence>
<dbReference type="EMBL" id="JANIBC010000010">
    <property type="protein sequence ID" value="MCQ8185977.1"/>
    <property type="molecule type" value="Genomic_DNA"/>
</dbReference>
<dbReference type="Proteomes" id="UP001142610">
    <property type="component" value="Unassembled WGS sequence"/>
</dbReference>
<organism evidence="1 2">
    <name type="scientific">Parvularcula maris</name>
    <dbReference type="NCBI Taxonomy" id="2965077"/>
    <lineage>
        <taxon>Bacteria</taxon>
        <taxon>Pseudomonadati</taxon>
        <taxon>Pseudomonadota</taxon>
        <taxon>Alphaproteobacteria</taxon>
        <taxon>Parvularculales</taxon>
        <taxon>Parvularculaceae</taxon>
        <taxon>Parvularcula</taxon>
    </lineage>
</organism>
<dbReference type="AlphaFoldDB" id="A0A9X2LCI8"/>
<evidence type="ECO:0000313" key="2">
    <source>
        <dbReference type="Proteomes" id="UP001142610"/>
    </source>
</evidence>
<gene>
    <name evidence="1" type="ORF">NOG11_11310</name>
</gene>
<dbReference type="RefSeq" id="WP_256619874.1">
    <property type="nucleotide sequence ID" value="NZ_JANIBC010000010.1"/>
</dbReference>
<comment type="caution">
    <text evidence="1">The sequence shown here is derived from an EMBL/GenBank/DDBJ whole genome shotgun (WGS) entry which is preliminary data.</text>
</comment>
<reference evidence="1" key="1">
    <citation type="submission" date="2022-07" db="EMBL/GenBank/DDBJ databases">
        <title>Parvularcula maris sp. nov., an algicidal bacterium isolated from seawater.</title>
        <authorList>
            <person name="Li F."/>
        </authorList>
    </citation>
    <scope>NUCLEOTIDE SEQUENCE</scope>
    <source>
        <strain evidence="1">BGMRC 0090</strain>
    </source>
</reference>
<protein>
    <submittedName>
        <fullName evidence="1">Uncharacterized protein</fullName>
    </submittedName>
</protein>
<evidence type="ECO:0000313" key="1">
    <source>
        <dbReference type="EMBL" id="MCQ8185977.1"/>
    </source>
</evidence>
<accession>A0A9X2LCI8</accession>